<keyword evidence="4" id="KW-1185">Reference proteome</keyword>
<protein>
    <submittedName>
        <fullName evidence="3">DmX-like protein 2</fullName>
    </submittedName>
</protein>
<feature type="signal peptide" evidence="1">
    <location>
        <begin position="1"/>
        <end position="20"/>
    </location>
</feature>
<accession>A0A9P1BWN4</accession>
<sequence length="278" mass="31657">MFRIGRAAVAGSCLVAFASARAFLSGDVLQEVETQEETQPRREEQDLADTDADRLLAKIAGKWEVYYDGQRNVQFLPVEISCDGRYKIWNGKIMQIDMGEKMKEKCTKGTTKGQFYLPNWNEDPNKWECGWYDEKTDQIHNYHYSVGKNNAGQGHQPGDSYWGWIQQSKRIKKENCPTLEDKRHAPALGNATTLLDCRSMTLAATCPSTSDKKECHESTVEYDGVRYVCYFTETSYGSISAALKQNRCNWDPMADGNSWEDRTGNGIHPTYREKARNS</sequence>
<name>A0A9P1BWN4_9DINO</name>
<evidence type="ECO:0000313" key="4">
    <source>
        <dbReference type="Proteomes" id="UP001152797"/>
    </source>
</evidence>
<comment type="caution">
    <text evidence="2">The sequence shown here is derived from an EMBL/GenBank/DDBJ whole genome shotgun (WGS) entry which is preliminary data.</text>
</comment>
<organism evidence="2">
    <name type="scientific">Cladocopium goreaui</name>
    <dbReference type="NCBI Taxonomy" id="2562237"/>
    <lineage>
        <taxon>Eukaryota</taxon>
        <taxon>Sar</taxon>
        <taxon>Alveolata</taxon>
        <taxon>Dinophyceae</taxon>
        <taxon>Suessiales</taxon>
        <taxon>Symbiodiniaceae</taxon>
        <taxon>Cladocopium</taxon>
    </lineage>
</organism>
<gene>
    <name evidence="2" type="ORF">C1SCF055_LOCUS8572</name>
</gene>
<dbReference type="OrthoDB" id="185373at2759"/>
<evidence type="ECO:0000313" key="3">
    <source>
        <dbReference type="EMBL" id="CAL4768025.1"/>
    </source>
</evidence>
<keyword evidence="1" id="KW-0732">Signal</keyword>
<reference evidence="2" key="1">
    <citation type="submission" date="2022-10" db="EMBL/GenBank/DDBJ databases">
        <authorList>
            <person name="Chen Y."/>
            <person name="Dougan E. K."/>
            <person name="Chan C."/>
            <person name="Rhodes N."/>
            <person name="Thang M."/>
        </authorList>
    </citation>
    <scope>NUCLEOTIDE SEQUENCE</scope>
</reference>
<dbReference type="AlphaFoldDB" id="A0A9P1BWN4"/>
<evidence type="ECO:0000313" key="2">
    <source>
        <dbReference type="EMBL" id="CAI3980713.1"/>
    </source>
</evidence>
<dbReference type="EMBL" id="CAMXCT010000580">
    <property type="protein sequence ID" value="CAI3980713.1"/>
    <property type="molecule type" value="Genomic_DNA"/>
</dbReference>
<dbReference type="EMBL" id="CAMXCT030000580">
    <property type="protein sequence ID" value="CAL4768025.1"/>
    <property type="molecule type" value="Genomic_DNA"/>
</dbReference>
<dbReference type="EMBL" id="CAMXCT020000580">
    <property type="protein sequence ID" value="CAL1134088.1"/>
    <property type="molecule type" value="Genomic_DNA"/>
</dbReference>
<reference evidence="3 4" key="2">
    <citation type="submission" date="2024-05" db="EMBL/GenBank/DDBJ databases">
        <authorList>
            <person name="Chen Y."/>
            <person name="Shah S."/>
            <person name="Dougan E. K."/>
            <person name="Thang M."/>
            <person name="Chan C."/>
        </authorList>
    </citation>
    <scope>NUCLEOTIDE SEQUENCE [LARGE SCALE GENOMIC DNA]</scope>
</reference>
<feature type="chain" id="PRO_5043269861" evidence="1">
    <location>
        <begin position="21"/>
        <end position="278"/>
    </location>
</feature>
<proteinExistence type="predicted"/>
<dbReference type="Proteomes" id="UP001152797">
    <property type="component" value="Unassembled WGS sequence"/>
</dbReference>
<evidence type="ECO:0000256" key="1">
    <source>
        <dbReference type="SAM" id="SignalP"/>
    </source>
</evidence>